<sequence>MAGQISRRDALRAVAVTGAGAIVTTGAAIGPADQVIALTHVTVIDASGPPRENVTVLVRGRRIAAVGPAVPIPDGARVIDLTGRYVIPGLCDMHVHSFLVEGISPALYLANGVTTVREMYGRPEFHEWRRRIGRGDLLGPRWVIGSKILDGPSPIGTDPAIAVTVETEEQARAAVRQAVREGADFIKVYSNLRPGPYRAIAREARELGVPYAGHLPDRVPIAEAAAAGQRGIEHLNAVWYSTSTRERQIRAAIEAQKIPPGDHPGRLRAGYELEWMAARSQSRRLTAMAFERLAQARTRVAPTLTVYRVLDRPHTVGPDPRRMKYVPARIAGFWARALRDMLRGGRTQKEAARWSRLLDLRLELVRAMDEAGVPIMTGTDGGDVPYVVPGFGLHDELAGLVWAGFSPSRALRAATLEPARYLGREHDLGTVERGKLADLVILDADPLREIANTTRVHAVLADGTWISPSHRTRLLAEAAKAAEGH</sequence>
<proteinExistence type="predicted"/>
<dbReference type="AlphaFoldDB" id="A0A366M5B5"/>
<dbReference type="InterPro" id="IPR006311">
    <property type="entry name" value="TAT_signal"/>
</dbReference>
<gene>
    <name evidence="2" type="ORF">DP939_00395</name>
</gene>
<reference evidence="2 3" key="1">
    <citation type="submission" date="2018-06" db="EMBL/GenBank/DDBJ databases">
        <title>Sphaerisporangium craniellae sp. nov., isolated from a marine sponge in the South China Sea.</title>
        <authorList>
            <person name="Li L."/>
        </authorList>
    </citation>
    <scope>NUCLEOTIDE SEQUENCE [LARGE SCALE GENOMIC DNA]</scope>
    <source>
        <strain evidence="2 3">LHW63015</strain>
    </source>
</reference>
<dbReference type="InterPro" id="IPR011059">
    <property type="entry name" value="Metal-dep_hydrolase_composite"/>
</dbReference>
<dbReference type="InterPro" id="IPR019546">
    <property type="entry name" value="TAT_signal_bac_arc"/>
</dbReference>
<dbReference type="InterPro" id="IPR051781">
    <property type="entry name" value="Metallo-dep_Hydrolase"/>
</dbReference>
<evidence type="ECO:0000313" key="3">
    <source>
        <dbReference type="Proteomes" id="UP000253303"/>
    </source>
</evidence>
<name>A0A366M5B5_9ACTN</name>
<dbReference type="PROSITE" id="PS51318">
    <property type="entry name" value="TAT"/>
    <property type="match status" value="1"/>
</dbReference>
<feature type="domain" description="Amidohydrolase-related" evidence="1">
    <location>
        <begin position="364"/>
        <end position="465"/>
    </location>
</feature>
<dbReference type="PANTHER" id="PTHR43135:SF3">
    <property type="entry name" value="ALPHA-D-RIBOSE 1-METHYLPHOSPHONATE 5-TRIPHOSPHATE DIPHOSPHATASE"/>
    <property type="match status" value="1"/>
</dbReference>
<dbReference type="Proteomes" id="UP000253303">
    <property type="component" value="Unassembled WGS sequence"/>
</dbReference>
<accession>A0A366M5B5</accession>
<dbReference type="OrthoDB" id="3514520at2"/>
<dbReference type="SUPFAM" id="SSF51556">
    <property type="entry name" value="Metallo-dependent hydrolases"/>
    <property type="match status" value="1"/>
</dbReference>
<dbReference type="NCBIfam" id="TIGR01409">
    <property type="entry name" value="TAT_signal_seq"/>
    <property type="match status" value="1"/>
</dbReference>
<evidence type="ECO:0000259" key="1">
    <source>
        <dbReference type="Pfam" id="PF01979"/>
    </source>
</evidence>
<dbReference type="Gene3D" id="3.20.20.140">
    <property type="entry name" value="Metal-dependent hydrolases"/>
    <property type="match status" value="2"/>
</dbReference>
<dbReference type="SUPFAM" id="SSF51338">
    <property type="entry name" value="Composite domain of metallo-dependent hydrolases"/>
    <property type="match status" value="1"/>
</dbReference>
<dbReference type="InterPro" id="IPR032466">
    <property type="entry name" value="Metal_Hydrolase"/>
</dbReference>
<dbReference type="Gene3D" id="2.30.40.10">
    <property type="entry name" value="Urease, subunit C, domain 1"/>
    <property type="match status" value="2"/>
</dbReference>
<comment type="caution">
    <text evidence="2">The sequence shown here is derived from an EMBL/GenBank/DDBJ whole genome shotgun (WGS) entry which is preliminary data.</text>
</comment>
<evidence type="ECO:0000313" key="2">
    <source>
        <dbReference type="EMBL" id="RBQ21227.1"/>
    </source>
</evidence>
<dbReference type="EMBL" id="QMEY01000001">
    <property type="protein sequence ID" value="RBQ21227.1"/>
    <property type="molecule type" value="Genomic_DNA"/>
</dbReference>
<dbReference type="GO" id="GO:0016810">
    <property type="term" value="F:hydrolase activity, acting on carbon-nitrogen (but not peptide) bonds"/>
    <property type="evidence" value="ECO:0007669"/>
    <property type="project" value="InterPro"/>
</dbReference>
<dbReference type="RefSeq" id="WP_113977464.1">
    <property type="nucleotide sequence ID" value="NZ_QMEY01000001.1"/>
</dbReference>
<organism evidence="2 3">
    <name type="scientific">Spongiactinospora rosea</name>
    <dbReference type="NCBI Taxonomy" id="2248750"/>
    <lineage>
        <taxon>Bacteria</taxon>
        <taxon>Bacillati</taxon>
        <taxon>Actinomycetota</taxon>
        <taxon>Actinomycetes</taxon>
        <taxon>Streptosporangiales</taxon>
        <taxon>Streptosporangiaceae</taxon>
        <taxon>Spongiactinospora</taxon>
    </lineage>
</organism>
<protein>
    <recommendedName>
        <fullName evidence="1">Amidohydrolase-related domain-containing protein</fullName>
    </recommendedName>
</protein>
<dbReference type="InterPro" id="IPR006680">
    <property type="entry name" value="Amidohydro-rel"/>
</dbReference>
<dbReference type="PANTHER" id="PTHR43135">
    <property type="entry name" value="ALPHA-D-RIBOSE 1-METHYLPHOSPHONATE 5-TRIPHOSPHATE DIPHOSPHATASE"/>
    <property type="match status" value="1"/>
</dbReference>
<keyword evidence="3" id="KW-1185">Reference proteome</keyword>
<dbReference type="Pfam" id="PF01979">
    <property type="entry name" value="Amidohydro_1"/>
    <property type="match status" value="1"/>
</dbReference>